<gene>
    <name evidence="3" type="ORF">V6X73_00470</name>
</gene>
<protein>
    <submittedName>
        <fullName evidence="3">NAD(P)/FAD-dependent oxidoreductase</fullName>
        <ecNumber evidence="3">1.-.-.-</ecNumber>
    </submittedName>
</protein>
<dbReference type="EC" id="1.-.-.-" evidence="3"/>
<dbReference type="GO" id="GO:0016491">
    <property type="term" value="F:oxidoreductase activity"/>
    <property type="evidence" value="ECO:0007669"/>
    <property type="project" value="UniProtKB-KW"/>
</dbReference>
<dbReference type="Pfam" id="PF01593">
    <property type="entry name" value="Amino_oxidase"/>
    <property type="match status" value="2"/>
</dbReference>
<dbReference type="Gene3D" id="3.50.50.60">
    <property type="entry name" value="FAD/NAD(P)-binding domain"/>
    <property type="match status" value="2"/>
</dbReference>
<comment type="caution">
    <text evidence="3">The sequence shown here is derived from an EMBL/GenBank/DDBJ whole genome shotgun (WGS) entry which is preliminary data.</text>
</comment>
<dbReference type="SUPFAM" id="SSF51905">
    <property type="entry name" value="FAD/NAD(P)-binding domain"/>
    <property type="match status" value="1"/>
</dbReference>
<sequence length="365" mass="39602">MKEASIAIVGAGLAGLTAARVFHEAGLDPLVLEASPRIGGRIESLQGEDGSYLGDLGPNWVWPPFQPVVQHWLDRLSLPVFDQYERGDAILDGFAPQPMQQPLPGQYGIARLVGGQAQFIQAMAKPLPDTAIQTDQPVTQVTARSDGRLAVHVNHAPAICAQRVVMAAPLRVIHERIALPDHLDPTLDQALRTTPTWMAAQAKAVIRYREPFWRGRGLSGRIASRTGPLFEVHDHTTSGGAPALFGFVATPYEAREPEALRRAIVAQLQRCFGQSAAHPLSVTLRDWATDPWICARADLTGPMEHPRVAPDVLRQGHLDDRLWFCAAETATQSPGLIEGALAAGEATARAVLKLDPRARIHHEAS</sequence>
<proteinExistence type="inferred from homology"/>
<evidence type="ECO:0000313" key="3">
    <source>
        <dbReference type="EMBL" id="MEX0468213.1"/>
    </source>
</evidence>
<evidence type="ECO:0000259" key="2">
    <source>
        <dbReference type="Pfam" id="PF01593"/>
    </source>
</evidence>
<dbReference type="EMBL" id="JBAKFM010000001">
    <property type="protein sequence ID" value="MEX0468213.1"/>
    <property type="molecule type" value="Genomic_DNA"/>
</dbReference>
<reference evidence="3 4" key="1">
    <citation type="submission" date="2024-02" db="EMBL/GenBank/DDBJ databases">
        <title>New especies of Spiribacter isolated from saline water.</title>
        <authorList>
            <person name="Leon M.J."/>
            <person name="De La Haba R."/>
            <person name="Sanchez-Porro C."/>
            <person name="Ventosa A."/>
        </authorList>
    </citation>
    <scope>NUCLEOTIDE SEQUENCE [LARGE SCALE GENOMIC DNA]</scope>
    <source>
        <strain evidence="4">ag22IC6-390</strain>
    </source>
</reference>
<accession>A0ABV3T9B2</accession>
<dbReference type="PANTHER" id="PTHR43563:SF14">
    <property type="entry name" value="AMINE OXIDASE"/>
    <property type="match status" value="1"/>
</dbReference>
<dbReference type="InterPro" id="IPR002937">
    <property type="entry name" value="Amino_oxidase"/>
</dbReference>
<feature type="domain" description="Amine oxidase" evidence="2">
    <location>
        <begin position="13"/>
        <end position="84"/>
    </location>
</feature>
<dbReference type="InterPro" id="IPR050703">
    <property type="entry name" value="Flavin_MAO"/>
</dbReference>
<dbReference type="SUPFAM" id="SSF54373">
    <property type="entry name" value="FAD-linked reductases, C-terminal domain"/>
    <property type="match status" value="1"/>
</dbReference>
<organism evidence="3 4">
    <name type="scientific">Spiribacter pallidus</name>
    <dbReference type="NCBI Taxonomy" id="1987936"/>
    <lineage>
        <taxon>Bacteria</taxon>
        <taxon>Pseudomonadati</taxon>
        <taxon>Pseudomonadota</taxon>
        <taxon>Gammaproteobacteria</taxon>
        <taxon>Chromatiales</taxon>
        <taxon>Ectothiorhodospiraceae</taxon>
        <taxon>Spiribacter</taxon>
    </lineage>
</organism>
<keyword evidence="3" id="KW-0560">Oxidoreductase</keyword>
<dbReference type="Proteomes" id="UP001556709">
    <property type="component" value="Unassembled WGS sequence"/>
</dbReference>
<dbReference type="InterPro" id="IPR036188">
    <property type="entry name" value="FAD/NAD-bd_sf"/>
</dbReference>
<evidence type="ECO:0000256" key="1">
    <source>
        <dbReference type="ARBA" id="ARBA00005995"/>
    </source>
</evidence>
<comment type="similarity">
    <text evidence="1">Belongs to the flavin monoamine oxidase family.</text>
</comment>
<feature type="domain" description="Amine oxidase" evidence="2">
    <location>
        <begin position="110"/>
        <end position="352"/>
    </location>
</feature>
<dbReference type="PANTHER" id="PTHR43563">
    <property type="entry name" value="AMINE OXIDASE"/>
    <property type="match status" value="1"/>
</dbReference>
<evidence type="ECO:0000313" key="4">
    <source>
        <dbReference type="Proteomes" id="UP001556709"/>
    </source>
</evidence>
<keyword evidence="4" id="KW-1185">Reference proteome</keyword>
<name>A0ABV3T9B2_9GAMM</name>
<dbReference type="RefSeq" id="WP_367958285.1">
    <property type="nucleotide sequence ID" value="NZ_JBAKFH010000004.1"/>
</dbReference>